<keyword evidence="1" id="KW-0436">Ligase</keyword>
<organism evidence="6 7">
    <name type="scientific">Corythaeola cristata</name>
    <name type="common">Great blue turaco</name>
    <dbReference type="NCBI Taxonomy" id="103954"/>
    <lineage>
        <taxon>Eukaryota</taxon>
        <taxon>Metazoa</taxon>
        <taxon>Chordata</taxon>
        <taxon>Craniata</taxon>
        <taxon>Vertebrata</taxon>
        <taxon>Euteleostomi</taxon>
        <taxon>Archelosauria</taxon>
        <taxon>Archosauria</taxon>
        <taxon>Dinosauria</taxon>
        <taxon>Saurischia</taxon>
        <taxon>Theropoda</taxon>
        <taxon>Coelurosauria</taxon>
        <taxon>Aves</taxon>
        <taxon>Neognathae</taxon>
        <taxon>Neoaves</taxon>
        <taxon>Otidimorphae</taxon>
        <taxon>Musophagiformes</taxon>
        <taxon>Musophagidae</taxon>
        <taxon>Corythaeola</taxon>
    </lineage>
</organism>
<evidence type="ECO:0000256" key="2">
    <source>
        <dbReference type="ARBA" id="ARBA00022741"/>
    </source>
</evidence>
<evidence type="ECO:0000256" key="5">
    <source>
        <dbReference type="SAM" id="Phobius"/>
    </source>
</evidence>
<feature type="transmembrane region" description="Helical" evidence="5">
    <location>
        <begin position="414"/>
        <end position="436"/>
    </location>
</feature>
<name>A0A851LPN5_CORCR</name>
<dbReference type="GO" id="GO:0005524">
    <property type="term" value="F:ATP binding"/>
    <property type="evidence" value="ECO:0007669"/>
    <property type="project" value="UniProtKB-KW"/>
</dbReference>
<dbReference type="Proteomes" id="UP000621168">
    <property type="component" value="Unassembled WGS sequence"/>
</dbReference>
<dbReference type="PROSITE" id="PS51221">
    <property type="entry name" value="TTL"/>
    <property type="match status" value="1"/>
</dbReference>
<feature type="non-terminal residue" evidence="6">
    <location>
        <position position="553"/>
    </location>
</feature>
<dbReference type="InterPro" id="IPR004344">
    <property type="entry name" value="TTL/TTLL_fam"/>
</dbReference>
<protein>
    <submittedName>
        <fullName evidence="6">TTLL7 polyglutamylase</fullName>
    </submittedName>
</protein>
<accession>A0A851LPN5</accession>
<gene>
    <name evidence="6" type="primary">Ttll7</name>
    <name evidence="6" type="ORF">CORCRI_R05989</name>
</gene>
<dbReference type="GO" id="GO:0000226">
    <property type="term" value="P:microtubule cytoskeleton organization"/>
    <property type="evidence" value="ECO:0007669"/>
    <property type="project" value="TreeGrafter"/>
</dbReference>
<reference evidence="6" key="1">
    <citation type="submission" date="2019-09" db="EMBL/GenBank/DDBJ databases">
        <title>Bird 10,000 Genomes (B10K) Project - Family phase.</title>
        <authorList>
            <person name="Zhang G."/>
        </authorList>
    </citation>
    <scope>NUCLEOTIDE SEQUENCE</scope>
    <source>
        <strain evidence="6">B10K-CU-031-40</strain>
    </source>
</reference>
<feature type="non-terminal residue" evidence="6">
    <location>
        <position position="1"/>
    </location>
</feature>
<dbReference type="GO" id="GO:0015631">
    <property type="term" value="F:tubulin binding"/>
    <property type="evidence" value="ECO:0007669"/>
    <property type="project" value="TreeGrafter"/>
</dbReference>
<keyword evidence="2" id="KW-0547">Nucleotide-binding</keyword>
<evidence type="ECO:0000256" key="3">
    <source>
        <dbReference type="ARBA" id="ARBA00022840"/>
    </source>
</evidence>
<dbReference type="Gene3D" id="3.30.470.20">
    <property type="entry name" value="ATP-grasp fold, B domain"/>
    <property type="match status" value="1"/>
</dbReference>
<feature type="coiled-coil region" evidence="4">
    <location>
        <begin position="85"/>
        <end position="153"/>
    </location>
</feature>
<keyword evidence="4" id="KW-0175">Coiled coil</keyword>
<dbReference type="Pfam" id="PF03133">
    <property type="entry name" value="TTL"/>
    <property type="match status" value="1"/>
</dbReference>
<keyword evidence="5" id="KW-0812">Transmembrane</keyword>
<evidence type="ECO:0000313" key="6">
    <source>
        <dbReference type="EMBL" id="NXC20518.1"/>
    </source>
</evidence>
<evidence type="ECO:0000313" key="7">
    <source>
        <dbReference type="Proteomes" id="UP000621168"/>
    </source>
</evidence>
<dbReference type="PANTHER" id="PTHR12241">
    <property type="entry name" value="TUBULIN POLYGLUTAMYLASE"/>
    <property type="match status" value="1"/>
</dbReference>
<dbReference type="PANTHER" id="PTHR12241:SF147">
    <property type="entry name" value="TUBULIN POLYGLUTAMYLASE TTLL7"/>
    <property type="match status" value="1"/>
</dbReference>
<keyword evidence="3" id="KW-0067">ATP-binding</keyword>
<evidence type="ECO:0000256" key="4">
    <source>
        <dbReference type="SAM" id="Coils"/>
    </source>
</evidence>
<sequence length="553" mass="63167">LQELVVKTLIVAEPHVLHAYRMCRPGQAPGSDSVCFEVLGFDILLDRKLKPWLLEINRAPSFGTDQKIDYDVKKGVLLNALKLLNIRTSDKRRNLAQQKAEAQKRLYGQGSMKKLLPGSSDWEKQRHTLERRKEELKERLAQVRKQISKEEHENRHMGNYRRIYPPDDKTLLEKYESLLATAFHTFLAGRAASLQREMNNPLKRMKEEDILDLLEQCEIDDEKLMGKCTRQRGPKMLCLGCTLFPGKRNSQKTLYRTAGIVKKEKCFPSCPSPYIETYIYIFLCRMNWKPSIKNIKSPSCSSPTSSTGPIRRSVSCPRSISILTMQSQAAEQRPFSAKASVQIQRASLVNRSHSLNRSPSSARVSQTPSLGTMNSSGVNPDMFNLLLNRHTGELGMVCCKANCKLASHKEHQSLFLALLVCQFTLTSNIVLSLIIWCQRHVLDIVKTSVHAVLQHVWKAPDIENLHLYRLFNRVFNRLLWSHGQGLWNCFCNSGSSWETMFSKSTEVVSPEQLQCCQRIVQLCKHCLLVVYKYSSDSRGSPAGITPHWDDTRY</sequence>
<keyword evidence="5" id="KW-0472">Membrane</keyword>
<dbReference type="GO" id="GO:0036064">
    <property type="term" value="C:ciliary basal body"/>
    <property type="evidence" value="ECO:0007669"/>
    <property type="project" value="TreeGrafter"/>
</dbReference>
<dbReference type="AlphaFoldDB" id="A0A851LPN5"/>
<keyword evidence="5" id="KW-1133">Transmembrane helix</keyword>
<dbReference type="OrthoDB" id="202825at2759"/>
<dbReference type="EMBL" id="WBMX01006868">
    <property type="protein sequence ID" value="NXC20518.1"/>
    <property type="molecule type" value="Genomic_DNA"/>
</dbReference>
<comment type="caution">
    <text evidence="6">The sequence shown here is derived from an EMBL/GenBank/DDBJ whole genome shotgun (WGS) entry which is preliminary data.</text>
</comment>
<evidence type="ECO:0000256" key="1">
    <source>
        <dbReference type="ARBA" id="ARBA00022598"/>
    </source>
</evidence>
<dbReference type="GO" id="GO:0070740">
    <property type="term" value="F:tubulin-glutamic acid ligase activity"/>
    <property type="evidence" value="ECO:0007669"/>
    <property type="project" value="TreeGrafter"/>
</dbReference>
<keyword evidence="7" id="KW-1185">Reference proteome</keyword>
<proteinExistence type="predicted"/>